<keyword evidence="4" id="KW-0949">S-adenosyl-L-methionine</keyword>
<keyword evidence="2 6" id="KW-0489">Methyltransferase</keyword>
<dbReference type="REBASE" id="838790">
    <property type="entry name" value="M.SspR131ORF1745P"/>
</dbReference>
<dbReference type="KEGG" id="sapp:SAC06_01745"/>
<name>A0AAU7V879_9ACTO</name>
<dbReference type="GO" id="GO:0032259">
    <property type="term" value="P:methylation"/>
    <property type="evidence" value="ECO:0007669"/>
    <property type="project" value="UniProtKB-KW"/>
</dbReference>
<dbReference type="PRINTS" id="PR00506">
    <property type="entry name" value="D21N6MTFRASE"/>
</dbReference>
<evidence type="ECO:0000256" key="2">
    <source>
        <dbReference type="ARBA" id="ARBA00022603"/>
    </source>
</evidence>
<dbReference type="PROSITE" id="PS00092">
    <property type="entry name" value="N6_MTASE"/>
    <property type="match status" value="1"/>
</dbReference>
<comment type="similarity">
    <text evidence="1">Belongs to the N(4)/N(6)-methyltransferase family.</text>
</comment>
<dbReference type="GO" id="GO:0008170">
    <property type="term" value="F:N-methyltransferase activity"/>
    <property type="evidence" value="ECO:0007669"/>
    <property type="project" value="InterPro"/>
</dbReference>
<feature type="domain" description="DNA methylase N-4/N-6" evidence="5">
    <location>
        <begin position="115"/>
        <end position="248"/>
    </location>
</feature>
<sequence length="306" mass="34736">MTDEIYETSPTTPDFRTELARQLADLVPEAIADGKVDVEKLKELLDDDAADSSERFGLFWPGKKRALRAAQEPTSATLKPDFENSKDWDTTKNVFIEGDNLEVLKILQKHYHAKIKMIYIDPPYNTGKDFVYPDNYKEGLDTYLEWTRQVNEEGKKVTTNAETEGRYHSNWLNMMYPRLKLARNLLTDDGAILISIGDNEIAGLRLLCNEVFGENNFVGAFSRTSAEGGGLAKQIIKGHDYVLIYARNLTNFPPLLRPKDIRGRRVSRSGEDTGSRKTGFGGNLVSMEHAFMKKFLSITTTLNWRK</sequence>
<reference evidence="6" key="1">
    <citation type="submission" date="2023-11" db="EMBL/GenBank/DDBJ databases">
        <title>Scrofimicrobium hongkongense sp. nov., isolated from a patient with peritonitis.</title>
        <authorList>
            <person name="Lao H.Y."/>
            <person name="Wong A.Y.P."/>
            <person name="Ng T.L."/>
            <person name="Wong R.Y.L."/>
            <person name="Yau M.C.Y."/>
            <person name="Lam J.Y.W."/>
            <person name="Siu G.K.H."/>
        </authorList>
    </citation>
    <scope>NUCLEOTIDE SEQUENCE</scope>
    <source>
        <strain evidence="6">R131</strain>
    </source>
</reference>
<dbReference type="EMBL" id="CP138335">
    <property type="protein sequence ID" value="XBW08305.1"/>
    <property type="molecule type" value="Genomic_DNA"/>
</dbReference>
<evidence type="ECO:0000256" key="1">
    <source>
        <dbReference type="ARBA" id="ARBA00006594"/>
    </source>
</evidence>
<dbReference type="RefSeq" id="WP_350258504.1">
    <property type="nucleotide sequence ID" value="NZ_CP138335.1"/>
</dbReference>
<accession>A0AAU7V879</accession>
<evidence type="ECO:0000259" key="5">
    <source>
        <dbReference type="Pfam" id="PF01555"/>
    </source>
</evidence>
<evidence type="ECO:0000256" key="4">
    <source>
        <dbReference type="ARBA" id="ARBA00022691"/>
    </source>
</evidence>
<dbReference type="InterPro" id="IPR029063">
    <property type="entry name" value="SAM-dependent_MTases_sf"/>
</dbReference>
<protein>
    <submittedName>
        <fullName evidence="6">Site-specific DNA-methyltransferase</fullName>
        <ecNumber evidence="6">2.1.1.-</ecNumber>
    </submittedName>
</protein>
<dbReference type="AlphaFoldDB" id="A0AAU7V879"/>
<evidence type="ECO:0000256" key="3">
    <source>
        <dbReference type="ARBA" id="ARBA00022679"/>
    </source>
</evidence>
<dbReference type="SUPFAM" id="SSF53335">
    <property type="entry name" value="S-adenosyl-L-methionine-dependent methyltransferases"/>
    <property type="match status" value="1"/>
</dbReference>
<dbReference type="EC" id="2.1.1.-" evidence="6"/>
<keyword evidence="3 6" id="KW-0808">Transferase</keyword>
<dbReference type="GO" id="GO:0003677">
    <property type="term" value="F:DNA binding"/>
    <property type="evidence" value="ECO:0007669"/>
    <property type="project" value="InterPro"/>
</dbReference>
<dbReference type="InterPro" id="IPR002941">
    <property type="entry name" value="DNA_methylase_N4/N6"/>
</dbReference>
<organism evidence="6">
    <name type="scientific">Scrofimicrobium appendicitidis</name>
    <dbReference type="NCBI Taxonomy" id="3079930"/>
    <lineage>
        <taxon>Bacteria</taxon>
        <taxon>Bacillati</taxon>
        <taxon>Actinomycetota</taxon>
        <taxon>Actinomycetes</taxon>
        <taxon>Actinomycetales</taxon>
        <taxon>Actinomycetaceae</taxon>
        <taxon>Scrofimicrobium</taxon>
    </lineage>
</organism>
<proteinExistence type="inferred from homology"/>
<dbReference type="Gene3D" id="3.40.50.150">
    <property type="entry name" value="Vaccinia Virus protein VP39"/>
    <property type="match status" value="1"/>
</dbReference>
<dbReference type="Pfam" id="PF01555">
    <property type="entry name" value="N6_N4_Mtase"/>
    <property type="match status" value="1"/>
</dbReference>
<dbReference type="InterPro" id="IPR002295">
    <property type="entry name" value="N4/N6-MTase_EcoPI_Mod-like"/>
</dbReference>
<evidence type="ECO:0000313" key="6">
    <source>
        <dbReference type="EMBL" id="XBW08305.1"/>
    </source>
</evidence>
<dbReference type="InterPro" id="IPR002052">
    <property type="entry name" value="DNA_methylase_N6_adenine_CS"/>
</dbReference>
<gene>
    <name evidence="6" type="ORF">SAC06_01745</name>
</gene>